<name>A0A024S246_HYPJR</name>
<evidence type="ECO:0000313" key="2">
    <source>
        <dbReference type="EMBL" id="ETR98540.1"/>
    </source>
</evidence>
<evidence type="ECO:0000256" key="1">
    <source>
        <dbReference type="SAM" id="SignalP"/>
    </source>
</evidence>
<sequence length="177" mass="18681">MLSHTLISLLGLAATALSQTANINFYDTDDICRSGLFASCTNLPPNSCCALASNQLATCMDFATTTPGGIGTAFSSQGGNQCAVVLERLSSGVCVCPNGFPVISGGSWNTSASRRSMDDKPCETTIQPNAFGWTENESTWMVYNEDEATYTNVADAVANGTAKTDIGKFIREHGQQV</sequence>
<gene>
    <name evidence="2" type="ORF">M419DRAFT_38538</name>
</gene>
<proteinExistence type="predicted"/>
<dbReference type="EMBL" id="KI911162">
    <property type="protein sequence ID" value="ETR98540.1"/>
    <property type="molecule type" value="Genomic_DNA"/>
</dbReference>
<dbReference type="KEGG" id="trr:M419DRAFT_38538"/>
<dbReference type="AlphaFoldDB" id="A0A024S246"/>
<accession>A0A024S246</accession>
<feature type="signal peptide" evidence="1">
    <location>
        <begin position="1"/>
        <end position="18"/>
    </location>
</feature>
<organism evidence="2 3">
    <name type="scientific">Hypocrea jecorina (strain ATCC 56765 / BCRC 32924 / NRRL 11460 / Rut C-30)</name>
    <name type="common">Trichoderma reesei</name>
    <dbReference type="NCBI Taxonomy" id="1344414"/>
    <lineage>
        <taxon>Eukaryota</taxon>
        <taxon>Fungi</taxon>
        <taxon>Dikarya</taxon>
        <taxon>Ascomycota</taxon>
        <taxon>Pezizomycotina</taxon>
        <taxon>Sordariomycetes</taxon>
        <taxon>Hypocreomycetidae</taxon>
        <taxon>Hypocreales</taxon>
        <taxon>Hypocreaceae</taxon>
        <taxon>Trichoderma</taxon>
    </lineage>
</organism>
<dbReference type="Proteomes" id="UP000024376">
    <property type="component" value="Unassembled WGS sequence"/>
</dbReference>
<protein>
    <submittedName>
        <fullName evidence="2">Uncharacterized protein</fullName>
    </submittedName>
</protein>
<reference evidence="3" key="1">
    <citation type="journal article" date="2013" name="Ind. Biotechnol.">
        <title>Comparative genomics analysis of Trichoderma reesei strains.</title>
        <authorList>
            <person name="Koike H."/>
            <person name="Aerts A."/>
            <person name="LaButti K."/>
            <person name="Grigoriev I.V."/>
            <person name="Baker S.E."/>
        </authorList>
    </citation>
    <scope>NUCLEOTIDE SEQUENCE [LARGE SCALE GENOMIC DNA]</scope>
    <source>
        <strain evidence="3">ATCC 56765 / BCRC 32924 / NRRL 11460 / Rut C-30</strain>
    </source>
</reference>
<evidence type="ECO:0000313" key="3">
    <source>
        <dbReference type="Proteomes" id="UP000024376"/>
    </source>
</evidence>
<feature type="chain" id="PRO_5001533567" evidence="1">
    <location>
        <begin position="19"/>
        <end position="177"/>
    </location>
</feature>
<dbReference type="OrthoDB" id="4892693at2759"/>
<dbReference type="HOGENOM" id="CLU_1518063_0_0_1"/>
<keyword evidence="1" id="KW-0732">Signal</keyword>